<evidence type="ECO:0000256" key="1">
    <source>
        <dbReference type="ARBA" id="ARBA00009405"/>
    </source>
</evidence>
<dbReference type="RefSeq" id="WP_320182180.1">
    <property type="nucleotide sequence ID" value="NZ_CP138332.1"/>
</dbReference>
<evidence type="ECO:0000313" key="6">
    <source>
        <dbReference type="Proteomes" id="UP001597525"/>
    </source>
</evidence>
<dbReference type="PROSITE" id="PS50991">
    <property type="entry name" value="PYR_CT"/>
    <property type="match status" value="1"/>
</dbReference>
<dbReference type="Proteomes" id="UP001597525">
    <property type="component" value="Unassembled WGS sequence"/>
</dbReference>
<dbReference type="InterPro" id="IPR043594">
    <property type="entry name" value="HMGL"/>
</dbReference>
<evidence type="ECO:0000259" key="4">
    <source>
        <dbReference type="PROSITE" id="PS50991"/>
    </source>
</evidence>
<comment type="caution">
    <text evidence="5">The sequence shown here is derived from an EMBL/GenBank/DDBJ whole genome shotgun (WGS) entry which is preliminary data.</text>
</comment>
<keyword evidence="6" id="KW-1185">Reference proteome</keyword>
<evidence type="ECO:0000313" key="5">
    <source>
        <dbReference type="EMBL" id="MFD2969406.1"/>
    </source>
</evidence>
<dbReference type="SUPFAM" id="SSF51569">
    <property type="entry name" value="Aldolase"/>
    <property type="match status" value="1"/>
</dbReference>
<dbReference type="InterPro" id="IPR000891">
    <property type="entry name" value="PYR_CT"/>
</dbReference>
<gene>
    <name evidence="5" type="ORF">ACFS7Y_18570</name>
</gene>
<evidence type="ECO:0000256" key="2">
    <source>
        <dbReference type="ARBA" id="ARBA00022723"/>
    </source>
</evidence>
<dbReference type="Gene3D" id="3.20.20.70">
    <property type="entry name" value="Aldolase class I"/>
    <property type="match status" value="1"/>
</dbReference>
<organism evidence="5 6">
    <name type="scientific">Sphingobacterium bambusae</name>
    <dbReference type="NCBI Taxonomy" id="662858"/>
    <lineage>
        <taxon>Bacteria</taxon>
        <taxon>Pseudomonadati</taxon>
        <taxon>Bacteroidota</taxon>
        <taxon>Sphingobacteriia</taxon>
        <taxon>Sphingobacteriales</taxon>
        <taxon>Sphingobacteriaceae</taxon>
        <taxon>Sphingobacterium</taxon>
    </lineage>
</organism>
<proteinExistence type="inferred from homology"/>
<sequence>MHKQTLISLVDCPRDAIQGIKKIIPTADKISYINGLLQSGLFDYIDFGSFVSPKAVPQLADTGLVLEGLESKGASKLIAIIANERGAELGRAYRQIDYLGYPFSVSDTFQQRNTNRSSVEAFSAIQTSQAILSDETSPELMVYMSMAFGNPYGDHWHPEMVGEWMDKLVTIGVRKFSIADTTSAATPDAIEKLCSVLYDSFPKVEMSVHLHSRPETALAKVEAAFTAGCRIFEGAVMGYGGCPFAQDELVGNISSELLLKRFRPQAEGSIDQLTENFRKLISHAV</sequence>
<dbReference type="PANTHER" id="PTHR42738:SF7">
    <property type="entry name" value="HYDROXYMETHYLGLUTARYL-COA LYASE"/>
    <property type="match status" value="1"/>
</dbReference>
<protein>
    <submittedName>
        <fullName evidence="5">Hydroxymethylglutaryl-CoA lyase</fullName>
    </submittedName>
</protein>
<dbReference type="GO" id="GO:0016829">
    <property type="term" value="F:lyase activity"/>
    <property type="evidence" value="ECO:0007669"/>
    <property type="project" value="UniProtKB-KW"/>
</dbReference>
<dbReference type="PANTHER" id="PTHR42738">
    <property type="entry name" value="HYDROXYMETHYLGLUTARYL-COA LYASE"/>
    <property type="match status" value="1"/>
</dbReference>
<keyword evidence="3 5" id="KW-0456">Lyase</keyword>
<accession>A0ABW6BMC8</accession>
<keyword evidence="2" id="KW-0479">Metal-binding</keyword>
<feature type="domain" description="Pyruvate carboxyltransferase" evidence="4">
    <location>
        <begin position="6"/>
        <end position="274"/>
    </location>
</feature>
<reference evidence="6" key="1">
    <citation type="journal article" date="2019" name="Int. J. Syst. Evol. Microbiol.">
        <title>The Global Catalogue of Microorganisms (GCM) 10K type strain sequencing project: providing services to taxonomists for standard genome sequencing and annotation.</title>
        <authorList>
            <consortium name="The Broad Institute Genomics Platform"/>
            <consortium name="The Broad Institute Genome Sequencing Center for Infectious Disease"/>
            <person name="Wu L."/>
            <person name="Ma J."/>
        </authorList>
    </citation>
    <scope>NUCLEOTIDE SEQUENCE [LARGE SCALE GENOMIC DNA]</scope>
    <source>
        <strain evidence="6">KCTC 22814</strain>
    </source>
</reference>
<comment type="similarity">
    <text evidence="1">Belongs to the HMG-CoA lyase family.</text>
</comment>
<dbReference type="EMBL" id="JBHUPB010000012">
    <property type="protein sequence ID" value="MFD2969406.1"/>
    <property type="molecule type" value="Genomic_DNA"/>
</dbReference>
<evidence type="ECO:0000256" key="3">
    <source>
        <dbReference type="ARBA" id="ARBA00023239"/>
    </source>
</evidence>
<name>A0ABW6BMC8_9SPHI</name>
<dbReference type="InterPro" id="IPR013785">
    <property type="entry name" value="Aldolase_TIM"/>
</dbReference>
<dbReference type="Pfam" id="PF00682">
    <property type="entry name" value="HMGL-like"/>
    <property type="match status" value="1"/>
</dbReference>